<dbReference type="InterPro" id="IPR021440">
    <property type="entry name" value="DUF3089"/>
</dbReference>
<proteinExistence type="predicted"/>
<evidence type="ECO:0000313" key="1">
    <source>
        <dbReference type="EMBL" id="MXO66922.1"/>
    </source>
</evidence>
<dbReference type="AlphaFoldDB" id="A0A6I4T9G2"/>
<dbReference type="Proteomes" id="UP000438476">
    <property type="component" value="Unassembled WGS sequence"/>
</dbReference>
<keyword evidence="2" id="KW-1185">Reference proteome</keyword>
<reference evidence="1 2" key="1">
    <citation type="submission" date="2019-12" db="EMBL/GenBank/DDBJ databases">
        <title>Genomic-based taxomic classification of the family Erythrobacteraceae.</title>
        <authorList>
            <person name="Xu L."/>
        </authorList>
    </citation>
    <scope>NUCLEOTIDE SEQUENCE [LARGE SCALE GENOMIC DNA]</scope>
    <source>
        <strain evidence="1 2">LMG 29518</strain>
    </source>
</reference>
<organism evidence="1 2">
    <name type="scientific">Altericroceibacterium endophyticum</name>
    <dbReference type="NCBI Taxonomy" id="1808508"/>
    <lineage>
        <taxon>Bacteria</taxon>
        <taxon>Pseudomonadati</taxon>
        <taxon>Pseudomonadota</taxon>
        <taxon>Alphaproteobacteria</taxon>
        <taxon>Sphingomonadales</taxon>
        <taxon>Erythrobacteraceae</taxon>
        <taxon>Altericroceibacterium</taxon>
    </lineage>
</organism>
<accession>A0A6I4T9G2</accession>
<protein>
    <submittedName>
        <fullName evidence="1">DUF3089 domain-containing protein</fullName>
    </submittedName>
</protein>
<comment type="caution">
    <text evidence="1">The sequence shown here is derived from an EMBL/GenBank/DDBJ whole genome shotgun (WGS) entry which is preliminary data.</text>
</comment>
<name>A0A6I4T9G2_9SPHN</name>
<dbReference type="Pfam" id="PF11288">
    <property type="entry name" value="DUF3089"/>
    <property type="match status" value="1"/>
</dbReference>
<sequence length="411" mass="45012">MARKFLYVIAALIVLVIAALAALRIWSDELTEIAFVPQTDFVEQAPLETNAYADPAMWFSREGMDAGENPARWQPIERPALAVEESEADSDDEAVVAEDASAATLASPAAPAPPATFPAKSERLPFAVFFVHPTSYLDRSQWNAPLNDPESQKRARLFVHGLASPFNQASEIWAPRYRQATFGAFLTNSEEAQQAIDAAYRDVEQAFDYFLEHTDPDMPIVLAGHSQGSLHLLRLMHDRIAGTPLQQRIAAFYPVGWPISVEHDLPELGLPACDTPDQASCISTWSSFGEPAKPGRVLTIYGDSMGFDGELRGESPILCANPITGTMGGEAPPRDNLGTLFPNDQLTSGELVPGVVPARCDEQGLLLIGEGPDLGPYVLPGNNYHVYDIPLFWRNVQADVARRVKTWTQNQ</sequence>
<dbReference type="OrthoDB" id="9794645at2"/>
<gene>
    <name evidence="1" type="ORF">GRI91_14240</name>
</gene>
<dbReference type="SUPFAM" id="SSF53474">
    <property type="entry name" value="alpha/beta-Hydrolases"/>
    <property type="match status" value="1"/>
</dbReference>
<dbReference type="RefSeq" id="WP_160737351.1">
    <property type="nucleotide sequence ID" value="NZ_WTYT01000006.1"/>
</dbReference>
<dbReference type="InterPro" id="IPR029058">
    <property type="entry name" value="AB_hydrolase_fold"/>
</dbReference>
<dbReference type="Gene3D" id="3.40.50.1820">
    <property type="entry name" value="alpha/beta hydrolase"/>
    <property type="match status" value="1"/>
</dbReference>
<dbReference type="EMBL" id="WTYT01000006">
    <property type="protein sequence ID" value="MXO66922.1"/>
    <property type="molecule type" value="Genomic_DNA"/>
</dbReference>
<evidence type="ECO:0000313" key="2">
    <source>
        <dbReference type="Proteomes" id="UP000438476"/>
    </source>
</evidence>